<dbReference type="Pfam" id="PF10469">
    <property type="entry name" value="AKAP7_NLS"/>
    <property type="match status" value="1"/>
</dbReference>
<dbReference type="InterPro" id="IPR047538">
    <property type="entry name" value="KH-I_ASCC1"/>
</dbReference>
<dbReference type="GO" id="GO:0003723">
    <property type="term" value="F:RNA binding"/>
    <property type="evidence" value="ECO:0007669"/>
    <property type="project" value="UniProtKB-UniRule"/>
</dbReference>
<proteinExistence type="predicted"/>
<keyword evidence="1" id="KW-0694">RNA-binding</keyword>
<dbReference type="InterPro" id="IPR019510">
    <property type="entry name" value="AKAP7-like_phosphoesterase"/>
</dbReference>
<name>A0A2R5L904_9ACAR</name>
<evidence type="ECO:0000313" key="3">
    <source>
        <dbReference type="EMBL" id="MBY05972.1"/>
    </source>
</evidence>
<dbReference type="InterPro" id="IPR004087">
    <property type="entry name" value="KH_dom"/>
</dbReference>
<dbReference type="InterPro" id="IPR036612">
    <property type="entry name" value="KH_dom_type_1_sf"/>
</dbReference>
<dbReference type="SMART" id="SM00322">
    <property type="entry name" value="KH"/>
    <property type="match status" value="1"/>
</dbReference>
<evidence type="ECO:0000256" key="1">
    <source>
        <dbReference type="PROSITE-ProRule" id="PRU00117"/>
    </source>
</evidence>
<feature type="domain" description="K Homology" evidence="2">
    <location>
        <begin position="61"/>
        <end position="129"/>
    </location>
</feature>
<protein>
    <submittedName>
        <fullName evidence="3">Putative activating signal cointegrator 1 complex subunit</fullName>
    </submittedName>
</protein>
<accession>A0A2R5L904</accession>
<dbReference type="PANTHER" id="PTHR13360">
    <property type="entry name" value="ACTIVATING SIGNAL COINTEGRATOR 1 COMPLEX SUBUNIT 1"/>
    <property type="match status" value="1"/>
</dbReference>
<evidence type="ECO:0000259" key="2">
    <source>
        <dbReference type="SMART" id="SM00322"/>
    </source>
</evidence>
<dbReference type="GO" id="GO:0005634">
    <property type="term" value="C:nucleus"/>
    <property type="evidence" value="ECO:0007669"/>
    <property type="project" value="TreeGrafter"/>
</dbReference>
<dbReference type="Gene3D" id="3.90.1140.10">
    <property type="entry name" value="Cyclic phosphodiesterase"/>
    <property type="match status" value="1"/>
</dbReference>
<dbReference type="Pfam" id="PF00013">
    <property type="entry name" value="KH_1"/>
    <property type="match status" value="1"/>
</dbReference>
<dbReference type="CDD" id="cd22419">
    <property type="entry name" value="KH-I_ASCC1"/>
    <property type="match status" value="1"/>
</dbReference>
<dbReference type="InterPro" id="IPR004088">
    <property type="entry name" value="KH_dom_type_1"/>
</dbReference>
<dbReference type="PANTHER" id="PTHR13360:SF1">
    <property type="entry name" value="ACTIVATING SIGNAL COINTEGRATOR 1 COMPLEX SUBUNIT 1"/>
    <property type="match status" value="1"/>
</dbReference>
<reference evidence="3" key="1">
    <citation type="submission" date="2018-03" db="EMBL/GenBank/DDBJ databases">
        <title>The relapsing fever spirochete Borrelia turicatae persists in the highly oxidative environment of its soft-bodied tick vector.</title>
        <authorList>
            <person name="Bourret T.J."/>
            <person name="Boyle W.K."/>
            <person name="Valenzuela J.G."/>
            <person name="Oliveira F."/>
            <person name="Lopez J.E."/>
        </authorList>
    </citation>
    <scope>NUCLEOTIDE SEQUENCE</scope>
    <source>
        <strain evidence="3">Kansas strain/isolate</strain>
        <tissue evidence="3">Salivary glands</tissue>
    </source>
</reference>
<dbReference type="GO" id="GO:0006355">
    <property type="term" value="P:regulation of DNA-templated transcription"/>
    <property type="evidence" value="ECO:0007669"/>
    <property type="project" value="TreeGrafter"/>
</dbReference>
<dbReference type="Gene3D" id="3.30.1370.10">
    <property type="entry name" value="K Homology domain, type 1"/>
    <property type="match status" value="1"/>
</dbReference>
<dbReference type="SUPFAM" id="SSF54791">
    <property type="entry name" value="Eukaryotic type KH-domain (KH-domain type I)"/>
    <property type="match status" value="1"/>
</dbReference>
<dbReference type="InterPro" id="IPR009210">
    <property type="entry name" value="ASCC1"/>
</dbReference>
<dbReference type="EMBL" id="GGLE01001846">
    <property type="protein sequence ID" value="MBY05972.1"/>
    <property type="molecule type" value="Transcribed_RNA"/>
</dbReference>
<dbReference type="PROSITE" id="PS50084">
    <property type="entry name" value="KH_TYPE_1"/>
    <property type="match status" value="1"/>
</dbReference>
<sequence length="370" mass="42086">MDVLNCELLWIEGRCYRKICSVSESTKKKTYRYNSYEDEPVCMIPNSVSQVAGDSGTRSTGYFCEHVPVPQQFLARICGAKHVRRNQIERETNTKIDVPGKDTDGDVVVSGPDKNGVDSACLRLRTIVSQLRQKEEFTHFVALPLNLPVLDYALREFEEIVLKTCSMRDIDRSLFQTPGKLHMTIGMLVLLGKKEVKQAENILHSCSDLVTKVLEDEPLRVRVQGLEYMNDDPSQVDVLYAKAVSYSTKDGHPNNRLQQFADEVAQRFLDAGLMLQPQSKQVKLHITLMNTKFREQRFATENVSRTAPRNPRQSFDASAILKRYRDHNFGKVTIPYVSILLPRTCDTKGFYVNVGQLSLPSGNQQWQPHS</sequence>
<organism evidence="3">
    <name type="scientific">Ornithodoros turicata</name>
    <dbReference type="NCBI Taxonomy" id="34597"/>
    <lineage>
        <taxon>Eukaryota</taxon>
        <taxon>Metazoa</taxon>
        <taxon>Ecdysozoa</taxon>
        <taxon>Arthropoda</taxon>
        <taxon>Chelicerata</taxon>
        <taxon>Arachnida</taxon>
        <taxon>Acari</taxon>
        <taxon>Parasitiformes</taxon>
        <taxon>Ixodida</taxon>
        <taxon>Ixodoidea</taxon>
        <taxon>Argasidae</taxon>
        <taxon>Ornithodorinae</taxon>
        <taxon>Ornithodoros</taxon>
    </lineage>
</organism>
<dbReference type="PIRSF" id="PIRSF027019">
    <property type="entry name" value="Euk_LigT"/>
    <property type="match status" value="1"/>
</dbReference>
<dbReference type="AlphaFoldDB" id="A0A2R5L904"/>
<dbReference type="GO" id="GO:0006307">
    <property type="term" value="P:DNA alkylation repair"/>
    <property type="evidence" value="ECO:0007669"/>
    <property type="project" value="InterPro"/>
</dbReference>